<comment type="subcellular location">
    <subcellularLocation>
        <location evidence="1">Nucleus</location>
    </subcellularLocation>
</comment>
<keyword evidence="7" id="KW-1185">Reference proteome</keyword>
<dbReference type="InterPro" id="IPR012583">
    <property type="entry name" value="RIX1_N"/>
</dbReference>
<proteinExistence type="inferred from homology"/>
<accession>A0A482WRR8</accession>
<feature type="region of interest" description="Disordered" evidence="4">
    <location>
        <begin position="781"/>
        <end position="819"/>
    </location>
</feature>
<feature type="compositionally biased region" description="Low complexity" evidence="4">
    <location>
        <begin position="438"/>
        <end position="447"/>
    </location>
</feature>
<feature type="region of interest" description="Disordered" evidence="4">
    <location>
        <begin position="652"/>
        <end position="680"/>
    </location>
</feature>
<dbReference type="OrthoDB" id="20900at2759"/>
<evidence type="ECO:0000256" key="2">
    <source>
        <dbReference type="ARBA" id="ARBA00010511"/>
    </source>
</evidence>
<gene>
    <name evidence="6" type="ORF">LSTR_LSTR008529</name>
</gene>
<dbReference type="InParanoid" id="A0A482WRR8"/>
<dbReference type="SUPFAM" id="SSF48371">
    <property type="entry name" value="ARM repeat"/>
    <property type="match status" value="1"/>
</dbReference>
<dbReference type="EMBL" id="QKKF02026813">
    <property type="protein sequence ID" value="RZF36203.1"/>
    <property type="molecule type" value="Genomic_DNA"/>
</dbReference>
<comment type="similarity">
    <text evidence="2">Belongs to the RIX1/PELP1 family.</text>
</comment>
<sequence length="834" mass="92132">MEGVEQLLNPVLGILNSEHLEKYLSTCREHLAFYGHNKKDEAHIKTVNQLLSDNSDRYGGLTVLRVVLEQCSVDSYTQNACSWLLNCVKATNDKDRNIVNISFNVLGLLLQMATKFPEIKKFASNNIVPRFLEHTTRPINLQTISSFLECLKTCMKEYTGPCGSFRKSITSLLSKLVNSESSLLSQASKCYALLAQIKCSSNPGVSYNSYWKENELTLVNTLHYHMNRLFNNVHEIQVHQKNDNSKKNYLLGEPTKEKSSSVLLKYQLSEKRIKGICVYLQSMLLGSFPVPKPVLPDAIMGAVCRGLAVTCASLGPTKTDSIALGSVLPEVHVHLLNLMMDLISLCGRNMIPYGTVICKLIAQELKWTTSTDWPYAQDKPYRKLRAVVYKALRCWLSVGRSASSLETTQKEIITSILLDAKIENQKVTRKVMKGQGSSGSSHTSDFSTESRSEKLASELANEELCLESLKCLQSILSSYSNKLEAETCKTIQETVLELLYGVQSVHESPPVPYRSTSCRKQLYNNLITLCLEPHNEFPPPVTFAVALLNRGLSDPSSEVSVLCMSGLSSIEKIIHPSGPPLPGVVQQQSSNLNLHSKQVSEDQQNTSTYHIPPPVSNNASSQSIAGPSTSSFLENENTNDKVELVNEVENVGRGSVSEENSENEVVMNEESSSNIGNEEPLEHSSVDAENQSCSLLQPQISESEETAIIVTLDSQSILTQREEIVSNDIIDAPLPTDTSVKCNNTGIQGLKRSIENNLDESDANLDDQSLKKQKILSVNGIGASSDKENDPVDSTKVNGFSDSDKKSTGDFDESGLNDEEMMSCFVDEVTWDKN</sequence>
<dbReference type="GO" id="GO:0005634">
    <property type="term" value="C:nucleus"/>
    <property type="evidence" value="ECO:0007669"/>
    <property type="project" value="UniProtKB-SubCell"/>
</dbReference>
<name>A0A482WRR8_LAOST</name>
<comment type="caution">
    <text evidence="6">The sequence shown here is derived from an EMBL/GenBank/DDBJ whole genome shotgun (WGS) entry which is preliminary data.</text>
</comment>
<evidence type="ECO:0000259" key="5">
    <source>
        <dbReference type="Pfam" id="PF08167"/>
    </source>
</evidence>
<evidence type="ECO:0000256" key="3">
    <source>
        <dbReference type="ARBA" id="ARBA00023242"/>
    </source>
</evidence>
<dbReference type="InterPro" id="IPR016024">
    <property type="entry name" value="ARM-type_fold"/>
</dbReference>
<protein>
    <recommendedName>
        <fullName evidence="5">Pre-rRNA-processing protein RIX1 N-terminal domain-containing protein</fullName>
    </recommendedName>
</protein>
<feature type="compositionally biased region" description="Acidic residues" evidence="4">
    <location>
        <begin position="810"/>
        <end position="819"/>
    </location>
</feature>
<evidence type="ECO:0000256" key="1">
    <source>
        <dbReference type="ARBA" id="ARBA00004123"/>
    </source>
</evidence>
<dbReference type="PANTHER" id="PTHR34105:SF1">
    <property type="entry name" value="PROLINE-, GLUTAMIC ACID- AND LEUCINE-RICH PROTEIN 1"/>
    <property type="match status" value="1"/>
</dbReference>
<dbReference type="PANTHER" id="PTHR34105">
    <property type="entry name" value="PROLINE-, GLUTAMIC ACID- AND LEUCINE-RICH PROTEIN 1"/>
    <property type="match status" value="1"/>
</dbReference>
<organism evidence="6 7">
    <name type="scientific">Laodelphax striatellus</name>
    <name type="common">Small brown planthopper</name>
    <name type="synonym">Delphax striatella</name>
    <dbReference type="NCBI Taxonomy" id="195883"/>
    <lineage>
        <taxon>Eukaryota</taxon>
        <taxon>Metazoa</taxon>
        <taxon>Ecdysozoa</taxon>
        <taxon>Arthropoda</taxon>
        <taxon>Hexapoda</taxon>
        <taxon>Insecta</taxon>
        <taxon>Pterygota</taxon>
        <taxon>Neoptera</taxon>
        <taxon>Paraneoptera</taxon>
        <taxon>Hemiptera</taxon>
        <taxon>Auchenorrhyncha</taxon>
        <taxon>Fulgoroidea</taxon>
        <taxon>Delphacidae</taxon>
        <taxon>Criomorphinae</taxon>
        <taxon>Laodelphax</taxon>
    </lineage>
</organism>
<feature type="compositionally biased region" description="Polar residues" evidence="4">
    <location>
        <begin position="616"/>
        <end position="636"/>
    </location>
</feature>
<feature type="region of interest" description="Disordered" evidence="4">
    <location>
        <begin position="429"/>
        <end position="450"/>
    </location>
</feature>
<dbReference type="AlphaFoldDB" id="A0A482WRR8"/>
<dbReference type="GO" id="GO:0006364">
    <property type="term" value="P:rRNA processing"/>
    <property type="evidence" value="ECO:0007669"/>
    <property type="project" value="TreeGrafter"/>
</dbReference>
<dbReference type="SMR" id="A0A482WRR8"/>
<feature type="domain" description="Pre-rRNA-processing protein RIX1 N-terminal" evidence="5">
    <location>
        <begin position="16"/>
        <end position="182"/>
    </location>
</feature>
<dbReference type="STRING" id="195883.A0A482WRR8"/>
<feature type="compositionally biased region" description="Low complexity" evidence="4">
    <location>
        <begin position="655"/>
        <end position="678"/>
    </location>
</feature>
<feature type="compositionally biased region" description="Polar residues" evidence="4">
    <location>
        <begin position="595"/>
        <end position="609"/>
    </location>
</feature>
<evidence type="ECO:0000256" key="4">
    <source>
        <dbReference type="SAM" id="MobiDB-lite"/>
    </source>
</evidence>
<reference evidence="6 7" key="1">
    <citation type="journal article" date="2017" name="Gigascience">
        <title>Genome sequence of the small brown planthopper, Laodelphax striatellus.</title>
        <authorList>
            <person name="Zhu J."/>
            <person name="Jiang F."/>
            <person name="Wang X."/>
            <person name="Yang P."/>
            <person name="Bao Y."/>
            <person name="Zhao W."/>
            <person name="Wang W."/>
            <person name="Lu H."/>
            <person name="Wang Q."/>
            <person name="Cui N."/>
            <person name="Li J."/>
            <person name="Chen X."/>
            <person name="Luo L."/>
            <person name="Yu J."/>
            <person name="Kang L."/>
            <person name="Cui F."/>
        </authorList>
    </citation>
    <scope>NUCLEOTIDE SEQUENCE [LARGE SCALE GENOMIC DNA]</scope>
    <source>
        <strain evidence="6">Lst14</strain>
    </source>
</reference>
<dbReference type="Pfam" id="PF08167">
    <property type="entry name" value="RIX1"/>
    <property type="match status" value="1"/>
</dbReference>
<feature type="region of interest" description="Disordered" evidence="4">
    <location>
        <begin position="595"/>
        <end position="637"/>
    </location>
</feature>
<evidence type="ECO:0000313" key="7">
    <source>
        <dbReference type="Proteomes" id="UP000291343"/>
    </source>
</evidence>
<dbReference type="Proteomes" id="UP000291343">
    <property type="component" value="Unassembled WGS sequence"/>
</dbReference>
<keyword evidence="3" id="KW-0539">Nucleus</keyword>
<evidence type="ECO:0000313" key="6">
    <source>
        <dbReference type="EMBL" id="RZF36203.1"/>
    </source>
</evidence>